<reference evidence="3" key="1">
    <citation type="journal article" date="2019" name="Int. J. Syst. Evol. Microbiol.">
        <title>The Global Catalogue of Microorganisms (GCM) 10K type strain sequencing project: providing services to taxonomists for standard genome sequencing and annotation.</title>
        <authorList>
            <consortium name="The Broad Institute Genomics Platform"/>
            <consortium name="The Broad Institute Genome Sequencing Center for Infectious Disease"/>
            <person name="Wu L."/>
            <person name="Ma J."/>
        </authorList>
    </citation>
    <scope>NUCLEOTIDE SEQUENCE [LARGE SCALE GENOMIC DNA]</scope>
    <source>
        <strain evidence="3">DFY28</strain>
    </source>
</reference>
<gene>
    <name evidence="2" type="ORF">ACFPWU_03675</name>
</gene>
<dbReference type="Gene3D" id="3.30.460.10">
    <property type="entry name" value="Beta Polymerase, domain 2"/>
    <property type="match status" value="1"/>
</dbReference>
<evidence type="ECO:0000313" key="3">
    <source>
        <dbReference type="Proteomes" id="UP001596098"/>
    </source>
</evidence>
<evidence type="ECO:0000313" key="2">
    <source>
        <dbReference type="EMBL" id="MFC6152764.1"/>
    </source>
</evidence>
<name>A0ABW1QTE9_9ACTN</name>
<feature type="domain" description="RelA/SpoT" evidence="1">
    <location>
        <begin position="53"/>
        <end position="180"/>
    </location>
</feature>
<dbReference type="InterPro" id="IPR043519">
    <property type="entry name" value="NT_sf"/>
</dbReference>
<evidence type="ECO:0000259" key="1">
    <source>
        <dbReference type="SMART" id="SM00954"/>
    </source>
</evidence>
<dbReference type="PANTHER" id="PTHR41773">
    <property type="entry name" value="GTP PYROPHOSPHATASE-RELATED"/>
    <property type="match status" value="1"/>
</dbReference>
<organism evidence="2 3">
    <name type="scientific">Nocardioides yefusunii</name>
    <dbReference type="NCBI Taxonomy" id="2500546"/>
    <lineage>
        <taxon>Bacteria</taxon>
        <taxon>Bacillati</taxon>
        <taxon>Actinomycetota</taxon>
        <taxon>Actinomycetes</taxon>
        <taxon>Propionibacteriales</taxon>
        <taxon>Nocardioidaceae</taxon>
        <taxon>Nocardioides</taxon>
    </lineage>
</organism>
<sequence>MIDSASTHEGPVRDSVREYAALRPTLVEPTLRCAELITSLLDDTGINYLTVTSRTKTVASFAAKAARIQAADPAADPIAAITDAVGVRVITYVQEGVTAVAALFEQEFQVLDDRDMGLETAALGNFGYSSRHMLVRVPDEAPEGFEDIAGAVANVQLRTVLQHSWAEFEHDIRYKGTIPESLAPDLNRRFTLAAGLLELADREFSSIQAQLQADAPRPDLGEDPQDPRIAAADLAAFLDAQYPDAGWSKSEHYGWISGLLLELGITSLAELEALLTSVDIDAMIAHMGYRHPTGAVRRLDDALLGIFGEQYVGLKENAHRVPSLQARLAKLTPAPVDDDL</sequence>
<proteinExistence type="predicted"/>
<dbReference type="RefSeq" id="WP_128219592.1">
    <property type="nucleotide sequence ID" value="NZ_CP034929.1"/>
</dbReference>
<dbReference type="SMART" id="SM00954">
    <property type="entry name" value="RelA_SpoT"/>
    <property type="match status" value="1"/>
</dbReference>
<dbReference type="EMBL" id="JBHSQI010000002">
    <property type="protein sequence ID" value="MFC6152764.1"/>
    <property type="molecule type" value="Genomic_DNA"/>
</dbReference>
<dbReference type="PANTHER" id="PTHR41773:SF1">
    <property type="entry name" value="RELA_SPOT DOMAIN-CONTAINING PROTEIN"/>
    <property type="match status" value="1"/>
</dbReference>
<dbReference type="Pfam" id="PF04607">
    <property type="entry name" value="RelA_SpoT"/>
    <property type="match status" value="1"/>
</dbReference>
<keyword evidence="3" id="KW-1185">Reference proteome</keyword>
<protein>
    <submittedName>
        <fullName evidence="2">GTP pyrophosphokinase family protein</fullName>
    </submittedName>
</protein>
<accession>A0ABW1QTE9</accession>
<dbReference type="Proteomes" id="UP001596098">
    <property type="component" value="Unassembled WGS sequence"/>
</dbReference>
<dbReference type="Gene3D" id="1.10.287.860">
    <property type="entry name" value="Nucleotidyltransferase"/>
    <property type="match status" value="1"/>
</dbReference>
<dbReference type="InterPro" id="IPR007685">
    <property type="entry name" value="RelA_SpoT"/>
</dbReference>
<dbReference type="CDD" id="cd05399">
    <property type="entry name" value="NT_Rel-Spo_like"/>
    <property type="match status" value="1"/>
</dbReference>
<comment type="caution">
    <text evidence="2">The sequence shown here is derived from an EMBL/GenBank/DDBJ whole genome shotgun (WGS) entry which is preliminary data.</text>
</comment>
<dbReference type="SUPFAM" id="SSF81301">
    <property type="entry name" value="Nucleotidyltransferase"/>
    <property type="match status" value="1"/>
</dbReference>